<gene>
    <name evidence="3" type="ORF">PoMZ_12814</name>
</gene>
<dbReference type="PANTHER" id="PTHR10900:SF77">
    <property type="entry name" value="FI19380P1"/>
    <property type="match status" value="1"/>
</dbReference>
<dbReference type="EMBL" id="CP034210">
    <property type="protein sequence ID" value="QBZ65847.1"/>
    <property type="molecule type" value="Genomic_DNA"/>
</dbReference>
<protein>
    <submittedName>
        <fullName evidence="3">Uncharacterized protein</fullName>
    </submittedName>
</protein>
<dbReference type="Gene3D" id="2.30.180.10">
    <property type="entry name" value="FAS1 domain"/>
    <property type="match status" value="2"/>
</dbReference>
<feature type="chain" id="PRO_5044300132" evidence="2">
    <location>
        <begin position="18"/>
        <end position="349"/>
    </location>
</feature>
<evidence type="ECO:0000313" key="4">
    <source>
        <dbReference type="Proteomes" id="UP000294847"/>
    </source>
</evidence>
<dbReference type="InterPro" id="IPR050904">
    <property type="entry name" value="Adhesion/Biosynth-related"/>
</dbReference>
<dbReference type="VEuPathDB" id="FungiDB:M_BR32_EuGene_00056561"/>
<dbReference type="SUPFAM" id="SSF82153">
    <property type="entry name" value="FAS1 domain"/>
    <property type="match status" value="2"/>
</dbReference>
<feature type="compositionally biased region" description="Low complexity" evidence="1">
    <location>
        <begin position="303"/>
        <end position="323"/>
    </location>
</feature>
<dbReference type="GO" id="GO:0000329">
    <property type="term" value="C:fungal-type vacuole membrane"/>
    <property type="evidence" value="ECO:0007669"/>
    <property type="project" value="TreeGrafter"/>
</dbReference>
<keyword evidence="2" id="KW-0732">Signal</keyword>
<dbReference type="FunFam" id="2.30.180.10:FF:000032">
    <property type="entry name" value="Fasciclin domain-containing protein, putative"/>
    <property type="match status" value="1"/>
</dbReference>
<accession>A0A4P7NTL7</accession>
<dbReference type="PROSITE" id="PS50213">
    <property type="entry name" value="FAS1"/>
    <property type="match status" value="2"/>
</dbReference>
<dbReference type="PANTHER" id="PTHR10900">
    <property type="entry name" value="PERIOSTIN-RELATED"/>
    <property type="match status" value="1"/>
</dbReference>
<organism evidence="3 4">
    <name type="scientific">Pyricularia oryzae</name>
    <name type="common">Rice blast fungus</name>
    <name type="synonym">Magnaporthe oryzae</name>
    <dbReference type="NCBI Taxonomy" id="318829"/>
    <lineage>
        <taxon>Eukaryota</taxon>
        <taxon>Fungi</taxon>
        <taxon>Dikarya</taxon>
        <taxon>Ascomycota</taxon>
        <taxon>Pezizomycotina</taxon>
        <taxon>Sordariomycetes</taxon>
        <taxon>Sordariomycetidae</taxon>
        <taxon>Magnaporthales</taxon>
        <taxon>Pyriculariaceae</taxon>
        <taxon>Pyricularia</taxon>
    </lineage>
</organism>
<dbReference type="InterPro" id="IPR036378">
    <property type="entry name" value="FAS1_dom_sf"/>
</dbReference>
<dbReference type="GO" id="GO:0016236">
    <property type="term" value="P:macroautophagy"/>
    <property type="evidence" value="ECO:0007669"/>
    <property type="project" value="TreeGrafter"/>
</dbReference>
<name>A0A4P7NTL7_PYROR</name>
<proteinExistence type="predicted"/>
<dbReference type="InterPro" id="IPR000782">
    <property type="entry name" value="FAS1_domain"/>
</dbReference>
<sequence length="349" mass="35789">MKFTITVSALFAAGAAAQSLTEVLSKHESVSALNNLLSTQPALVSTLGSAKNITILAPNNEAISALTSDSANAAAIQKDSGLVPAILSYHVINGTYRGDAFTKEAKFLPTLLTNATYAQVMGGQKVEGKAAGQTVEFKSGLQKMSKVTEANIAFDGGVIHVIDSVLTLPPAAAPALTKLDLKSLAESLTKANLVKTVEELKDVTIFAPADSAFAKLSSTSSTLSVEQLSAVLTYHVVNGTVAYSTDLKDGQKVKTVNGQEVTVRIKNGEVMVGNAKVVTPDVLISNGVVHVIDNVLMPGGATTSQGSVSSGGAAARPSSPPASEGHFLTRPGSASFVVLMVGVAIITGL</sequence>
<dbReference type="Proteomes" id="UP000294847">
    <property type="component" value="Chromosome 7"/>
</dbReference>
<evidence type="ECO:0000256" key="1">
    <source>
        <dbReference type="SAM" id="MobiDB-lite"/>
    </source>
</evidence>
<reference evidence="3 4" key="1">
    <citation type="journal article" date="2019" name="Mol. Biol. Evol.">
        <title>Blast fungal genomes show frequent chromosomal changes, gene gains and losses, and effector gene turnover.</title>
        <authorList>
            <person name="Gomez Luciano L.B."/>
            <person name="Jason Tsai I."/>
            <person name="Chuma I."/>
            <person name="Tosa Y."/>
            <person name="Chen Y.H."/>
            <person name="Li J.Y."/>
            <person name="Li M.Y."/>
            <person name="Jade Lu M.Y."/>
            <person name="Nakayashiki H."/>
            <person name="Li W.H."/>
        </authorList>
    </citation>
    <scope>NUCLEOTIDE SEQUENCE [LARGE SCALE GENOMIC DNA]</scope>
    <source>
        <strain evidence="3">MZ5-1-6</strain>
    </source>
</reference>
<dbReference type="SMART" id="SM00554">
    <property type="entry name" value="FAS1"/>
    <property type="match status" value="2"/>
</dbReference>
<feature type="signal peptide" evidence="2">
    <location>
        <begin position="1"/>
        <end position="17"/>
    </location>
</feature>
<dbReference type="Pfam" id="PF02469">
    <property type="entry name" value="Fasciclin"/>
    <property type="match status" value="2"/>
</dbReference>
<evidence type="ECO:0000256" key="2">
    <source>
        <dbReference type="SAM" id="SignalP"/>
    </source>
</evidence>
<dbReference type="AlphaFoldDB" id="A0A4P7NTL7"/>
<feature type="region of interest" description="Disordered" evidence="1">
    <location>
        <begin position="303"/>
        <end position="327"/>
    </location>
</feature>
<evidence type="ECO:0000313" key="3">
    <source>
        <dbReference type="EMBL" id="QBZ65847.1"/>
    </source>
</evidence>